<dbReference type="OrthoDB" id="1377061at2"/>
<evidence type="ECO:0000313" key="1">
    <source>
        <dbReference type="EMBL" id="TXD86766.1"/>
    </source>
</evidence>
<gene>
    <name evidence="1" type="ORF">ESY86_19360</name>
</gene>
<reference evidence="1 2" key="1">
    <citation type="submission" date="2019-08" db="EMBL/GenBank/DDBJ databases">
        <title>Genomes of Subsaximicrobium wynnwilliamsii strains.</title>
        <authorList>
            <person name="Bowman J.P."/>
        </authorList>
    </citation>
    <scope>NUCLEOTIDE SEQUENCE [LARGE SCALE GENOMIC DNA]</scope>
    <source>
        <strain evidence="1 2">2-80-2</strain>
    </source>
</reference>
<dbReference type="EMBL" id="VORO01000039">
    <property type="protein sequence ID" value="TXD86766.1"/>
    <property type="molecule type" value="Genomic_DNA"/>
</dbReference>
<sequence length="114" mass="13057">MIIFFGIALVNINLPLNKLRISGTYVSNEREPFLADTPYKSDTLILNPNGSYSSKFYGSGTYAIDYGIFTSKIRLTYRSQFGSASHSLTFSDKVYETQKIMLNNELNHYYEKLE</sequence>
<comment type="caution">
    <text evidence="1">The sequence shown here is derived from an EMBL/GenBank/DDBJ whole genome shotgun (WGS) entry which is preliminary data.</text>
</comment>
<accession>A0A5C6ZBF8</accession>
<dbReference type="AlphaFoldDB" id="A0A5C6ZBF8"/>
<evidence type="ECO:0000313" key="2">
    <source>
        <dbReference type="Proteomes" id="UP000321578"/>
    </source>
</evidence>
<dbReference type="RefSeq" id="WP_147088362.1">
    <property type="nucleotide sequence ID" value="NZ_VORM01000039.1"/>
</dbReference>
<name>A0A5C6ZBF8_9FLAO</name>
<proteinExistence type="predicted"/>
<protein>
    <submittedName>
        <fullName evidence="1">Uncharacterized protein</fullName>
    </submittedName>
</protein>
<dbReference type="Proteomes" id="UP000321578">
    <property type="component" value="Unassembled WGS sequence"/>
</dbReference>
<keyword evidence="2" id="KW-1185">Reference proteome</keyword>
<organism evidence="1 2">
    <name type="scientific">Subsaximicrobium wynnwilliamsii</name>
    <dbReference type="NCBI Taxonomy" id="291179"/>
    <lineage>
        <taxon>Bacteria</taxon>
        <taxon>Pseudomonadati</taxon>
        <taxon>Bacteroidota</taxon>
        <taxon>Flavobacteriia</taxon>
        <taxon>Flavobacteriales</taxon>
        <taxon>Flavobacteriaceae</taxon>
        <taxon>Subsaximicrobium</taxon>
    </lineage>
</organism>